<dbReference type="SUPFAM" id="SSF46938">
    <property type="entry name" value="CRAL/TRIO N-terminal domain"/>
    <property type="match status" value="1"/>
</dbReference>
<evidence type="ECO:0000259" key="1">
    <source>
        <dbReference type="PROSITE" id="PS50191"/>
    </source>
</evidence>
<dbReference type="InterPro" id="IPR036273">
    <property type="entry name" value="CRAL/TRIO_N_dom_sf"/>
</dbReference>
<organism evidence="2 3">
    <name type="scientific">Cryptolaemus montrouzieri</name>
    <dbReference type="NCBI Taxonomy" id="559131"/>
    <lineage>
        <taxon>Eukaryota</taxon>
        <taxon>Metazoa</taxon>
        <taxon>Ecdysozoa</taxon>
        <taxon>Arthropoda</taxon>
        <taxon>Hexapoda</taxon>
        <taxon>Insecta</taxon>
        <taxon>Pterygota</taxon>
        <taxon>Neoptera</taxon>
        <taxon>Endopterygota</taxon>
        <taxon>Coleoptera</taxon>
        <taxon>Polyphaga</taxon>
        <taxon>Cucujiformia</taxon>
        <taxon>Coccinelloidea</taxon>
        <taxon>Coccinellidae</taxon>
        <taxon>Scymninae</taxon>
        <taxon>Scymnini</taxon>
        <taxon>Cryptolaemus</taxon>
    </lineage>
</organism>
<dbReference type="Proteomes" id="UP001516400">
    <property type="component" value="Unassembled WGS sequence"/>
</dbReference>
<dbReference type="PRINTS" id="PR00180">
    <property type="entry name" value="CRETINALDHBP"/>
</dbReference>
<gene>
    <name evidence="2" type="ORF">HHI36_020152</name>
</gene>
<evidence type="ECO:0000313" key="3">
    <source>
        <dbReference type="Proteomes" id="UP001516400"/>
    </source>
</evidence>
<dbReference type="SUPFAM" id="SSF52087">
    <property type="entry name" value="CRAL/TRIO domain"/>
    <property type="match status" value="1"/>
</dbReference>
<protein>
    <recommendedName>
        <fullName evidence="1">CRAL-TRIO domain-containing protein</fullName>
    </recommendedName>
</protein>
<dbReference type="EMBL" id="JABFTP020000083">
    <property type="protein sequence ID" value="KAL3275388.1"/>
    <property type="molecule type" value="Genomic_DNA"/>
</dbReference>
<feature type="domain" description="CRAL-TRIO" evidence="1">
    <location>
        <begin position="79"/>
        <end position="238"/>
    </location>
</feature>
<proteinExistence type="predicted"/>
<dbReference type="PANTHER" id="PTHR10174:SF213">
    <property type="entry name" value="CRAL-TRIO DOMAIN-CONTAINING PROTEIN"/>
    <property type="match status" value="1"/>
</dbReference>
<accession>A0ABD2N9M4</accession>
<dbReference type="SMART" id="SM00516">
    <property type="entry name" value="SEC14"/>
    <property type="match status" value="1"/>
</dbReference>
<dbReference type="AlphaFoldDB" id="A0ABD2N9M4"/>
<dbReference type="Gene3D" id="1.20.5.1200">
    <property type="entry name" value="Alpha-tocopherol transfer"/>
    <property type="match status" value="1"/>
</dbReference>
<dbReference type="InterPro" id="IPR036865">
    <property type="entry name" value="CRAL-TRIO_dom_sf"/>
</dbReference>
<dbReference type="PROSITE" id="PS50191">
    <property type="entry name" value="CRAL_TRIO"/>
    <property type="match status" value="1"/>
</dbReference>
<reference evidence="2 3" key="1">
    <citation type="journal article" date="2021" name="BMC Biol.">
        <title>Horizontally acquired antibacterial genes associated with adaptive radiation of ladybird beetles.</title>
        <authorList>
            <person name="Li H.S."/>
            <person name="Tang X.F."/>
            <person name="Huang Y.H."/>
            <person name="Xu Z.Y."/>
            <person name="Chen M.L."/>
            <person name="Du X.Y."/>
            <person name="Qiu B.Y."/>
            <person name="Chen P.T."/>
            <person name="Zhang W."/>
            <person name="Slipinski A."/>
            <person name="Escalona H.E."/>
            <person name="Waterhouse R.M."/>
            <person name="Zwick A."/>
            <person name="Pang H."/>
        </authorList>
    </citation>
    <scope>NUCLEOTIDE SEQUENCE [LARGE SCALE GENOMIC DNA]</scope>
    <source>
        <strain evidence="2">SYSU2018</strain>
    </source>
</reference>
<dbReference type="Gene3D" id="3.40.525.10">
    <property type="entry name" value="CRAL-TRIO lipid binding domain"/>
    <property type="match status" value="1"/>
</dbReference>
<dbReference type="CDD" id="cd00170">
    <property type="entry name" value="SEC14"/>
    <property type="match status" value="1"/>
</dbReference>
<dbReference type="PANTHER" id="PTHR10174">
    <property type="entry name" value="ALPHA-TOCOPHEROL TRANSFER PROTEIN-RELATED"/>
    <property type="match status" value="1"/>
</dbReference>
<sequence>MDMVAMEYKRDDKLKKEDVNMLQVWLKSQPHLPEMTEQEIIWFLKSCYYSNEAAKSTIDKFFTMKTLCPEILRNKDLKQKGLQETINTILYIVLPTEGYALGIARLMDVNAEKFNFHEACRLSDMVMMLDMFKTGTKDGIRCCIDMQGATFGHVARVGIISLKKFVFYFQDALPIRLKSLHFFNSTPVLDTVLTMIKPFLKKEIAEMLYVHKTVKDMQNFVPLECFPSDYGGKATSLAELHEKMKKDVMENGEFFAHLDSQLVDEKKRPGKPKNEMDIFGTDGTFKKLDID</sequence>
<dbReference type="Pfam" id="PF00650">
    <property type="entry name" value="CRAL_TRIO"/>
    <property type="match status" value="1"/>
</dbReference>
<name>A0ABD2N9M4_9CUCU</name>
<evidence type="ECO:0000313" key="2">
    <source>
        <dbReference type="EMBL" id="KAL3275388.1"/>
    </source>
</evidence>
<dbReference type="InterPro" id="IPR001251">
    <property type="entry name" value="CRAL-TRIO_dom"/>
</dbReference>
<keyword evidence="3" id="KW-1185">Reference proteome</keyword>
<comment type="caution">
    <text evidence="2">The sequence shown here is derived from an EMBL/GenBank/DDBJ whole genome shotgun (WGS) entry which is preliminary data.</text>
</comment>